<gene>
    <name evidence="2" type="primary">LOC115228670</name>
</gene>
<name>A0A6P7TTJ6_9MOLL</name>
<keyword evidence="1" id="KW-1185">Reference proteome</keyword>
<proteinExistence type="predicted"/>
<reference evidence="2" key="1">
    <citation type="submission" date="2025-08" db="UniProtKB">
        <authorList>
            <consortium name="RefSeq"/>
        </authorList>
    </citation>
    <scope>IDENTIFICATION</scope>
</reference>
<organism evidence="1 2">
    <name type="scientific">Octopus sinensis</name>
    <name type="common">East Asian common octopus</name>
    <dbReference type="NCBI Taxonomy" id="2607531"/>
    <lineage>
        <taxon>Eukaryota</taxon>
        <taxon>Metazoa</taxon>
        <taxon>Spiralia</taxon>
        <taxon>Lophotrochozoa</taxon>
        <taxon>Mollusca</taxon>
        <taxon>Cephalopoda</taxon>
        <taxon>Coleoidea</taxon>
        <taxon>Octopodiformes</taxon>
        <taxon>Octopoda</taxon>
        <taxon>Incirrata</taxon>
        <taxon>Octopodidae</taxon>
        <taxon>Octopus</taxon>
    </lineage>
</organism>
<dbReference type="AlphaFoldDB" id="A0A6P7TTJ6"/>
<protein>
    <submittedName>
        <fullName evidence="2">Uncharacterized protein LOC115228670</fullName>
    </submittedName>
</protein>
<accession>A0A6P7TTJ6</accession>
<dbReference type="Proteomes" id="UP000515154">
    <property type="component" value="Unplaced"/>
</dbReference>
<dbReference type="KEGG" id="osn:115228670"/>
<sequence length="131" mass="15399">MDIIFSLMQLQEEAREHNGNLFVTFVDLTKAFDTVSRDALWVALKKLGVLEKMLNLIISPIFQYAVNDMLKRMSEEEVSVGSIDYDQSFDCSRRAKIAARYEVWNSIVWVQRWRRAWKDKHATLRPETIKS</sequence>
<evidence type="ECO:0000313" key="2">
    <source>
        <dbReference type="RefSeq" id="XP_029655063.1"/>
    </source>
</evidence>
<dbReference type="RefSeq" id="XP_029655063.1">
    <property type="nucleotide sequence ID" value="XM_029799203.1"/>
</dbReference>
<evidence type="ECO:0000313" key="1">
    <source>
        <dbReference type="Proteomes" id="UP000515154"/>
    </source>
</evidence>